<reference evidence="1 2" key="1">
    <citation type="journal article" date="2023" name="Life. Sci Alliance">
        <title>Evolutionary insights into 3D genome organization and epigenetic landscape of Vigna mungo.</title>
        <authorList>
            <person name="Junaid A."/>
            <person name="Singh B."/>
            <person name="Bhatia S."/>
        </authorList>
    </citation>
    <scope>NUCLEOTIDE SEQUENCE [LARGE SCALE GENOMIC DNA]</scope>
    <source>
        <strain evidence="1">Urdbean</strain>
    </source>
</reference>
<keyword evidence="2" id="KW-1185">Reference proteome</keyword>
<evidence type="ECO:0000313" key="2">
    <source>
        <dbReference type="Proteomes" id="UP001374535"/>
    </source>
</evidence>
<dbReference type="AlphaFoldDB" id="A0AAQ3N7S0"/>
<organism evidence="1 2">
    <name type="scientific">Vigna mungo</name>
    <name type="common">Black gram</name>
    <name type="synonym">Phaseolus mungo</name>
    <dbReference type="NCBI Taxonomy" id="3915"/>
    <lineage>
        <taxon>Eukaryota</taxon>
        <taxon>Viridiplantae</taxon>
        <taxon>Streptophyta</taxon>
        <taxon>Embryophyta</taxon>
        <taxon>Tracheophyta</taxon>
        <taxon>Spermatophyta</taxon>
        <taxon>Magnoliopsida</taxon>
        <taxon>eudicotyledons</taxon>
        <taxon>Gunneridae</taxon>
        <taxon>Pentapetalae</taxon>
        <taxon>rosids</taxon>
        <taxon>fabids</taxon>
        <taxon>Fabales</taxon>
        <taxon>Fabaceae</taxon>
        <taxon>Papilionoideae</taxon>
        <taxon>50 kb inversion clade</taxon>
        <taxon>NPAAA clade</taxon>
        <taxon>indigoferoid/millettioid clade</taxon>
        <taxon>Phaseoleae</taxon>
        <taxon>Vigna</taxon>
    </lineage>
</organism>
<proteinExistence type="predicted"/>
<name>A0AAQ3N7S0_VIGMU</name>
<evidence type="ECO:0000313" key="1">
    <source>
        <dbReference type="EMBL" id="WVZ04181.1"/>
    </source>
</evidence>
<protein>
    <submittedName>
        <fullName evidence="1">Uncharacterized protein</fullName>
    </submittedName>
</protein>
<sequence>MLLKAEPVDTPDPLKFSMVLEPDTLLQNMNLQVYEQPYPISKAITKYKRKILHCLFQNCLLNQLTKYEISMILDWQNRNNCSGNWVSGSDGDQNSWTLPAVLTL</sequence>
<dbReference type="Proteomes" id="UP001374535">
    <property type="component" value="Chromosome 7"/>
</dbReference>
<accession>A0AAQ3N7S0</accession>
<gene>
    <name evidence="1" type="ORF">V8G54_024987</name>
</gene>
<dbReference type="EMBL" id="CP144694">
    <property type="protein sequence ID" value="WVZ04181.1"/>
    <property type="molecule type" value="Genomic_DNA"/>
</dbReference>